<protein>
    <submittedName>
        <fullName evidence="1">Uncharacterized protein</fullName>
    </submittedName>
</protein>
<dbReference type="RefSeq" id="WP_275684958.1">
    <property type="nucleotide sequence ID" value="NZ_JAJLJH010000011.1"/>
</dbReference>
<accession>A0A9X2C252</accession>
<evidence type="ECO:0000313" key="2">
    <source>
        <dbReference type="Proteomes" id="UP001139353"/>
    </source>
</evidence>
<keyword evidence="2" id="KW-1185">Reference proteome</keyword>
<dbReference type="AlphaFoldDB" id="A0A9X2C252"/>
<dbReference type="Proteomes" id="UP001139353">
    <property type="component" value="Unassembled WGS sequence"/>
</dbReference>
<reference evidence="1" key="1">
    <citation type="submission" date="2021-11" db="EMBL/GenBank/DDBJ databases">
        <title>BS-T2-15 a new species belonging to the Comamonadaceae family isolated from the soil of a French oak forest.</title>
        <authorList>
            <person name="Mieszkin S."/>
            <person name="Alain K."/>
        </authorList>
    </citation>
    <scope>NUCLEOTIDE SEQUENCE</scope>
    <source>
        <strain evidence="1">BS-T2-15</strain>
    </source>
</reference>
<dbReference type="EMBL" id="JAJLJH010000011">
    <property type="protein sequence ID" value="MCK9688907.1"/>
    <property type="molecule type" value="Genomic_DNA"/>
</dbReference>
<sequence length="175" mass="19561">MIFSLDEKLEVHCQKDTTMFGAPRQFAHHVPAGIAPPGYSYWRAVELTLPAPWYIVGFKEQADDDWVYRDLLVAWTSDLLAVTPSNERTVTVSVQLMRPGREPAEAPWTPVRISKIWKATEGAKGGRSVAVFEDAAGQRFCDSMDRVEMDSLTGFQLAWEEEAASRSDAKKGAKI</sequence>
<proteinExistence type="predicted"/>
<name>A0A9X2C252_9BURK</name>
<gene>
    <name evidence="1" type="ORF">LPC04_24595</name>
</gene>
<comment type="caution">
    <text evidence="1">The sequence shown here is derived from an EMBL/GenBank/DDBJ whole genome shotgun (WGS) entry which is preliminary data.</text>
</comment>
<organism evidence="1 2">
    <name type="scientific">Scleromatobacter humisilvae</name>
    <dbReference type="NCBI Taxonomy" id="2897159"/>
    <lineage>
        <taxon>Bacteria</taxon>
        <taxon>Pseudomonadati</taxon>
        <taxon>Pseudomonadota</taxon>
        <taxon>Betaproteobacteria</taxon>
        <taxon>Burkholderiales</taxon>
        <taxon>Sphaerotilaceae</taxon>
        <taxon>Scleromatobacter</taxon>
    </lineage>
</organism>
<evidence type="ECO:0000313" key="1">
    <source>
        <dbReference type="EMBL" id="MCK9688907.1"/>
    </source>
</evidence>